<dbReference type="Pfam" id="PF07690">
    <property type="entry name" value="MFS_1"/>
    <property type="match status" value="2"/>
</dbReference>
<evidence type="ECO:0000256" key="1">
    <source>
        <dbReference type="ARBA" id="ARBA00004141"/>
    </source>
</evidence>
<feature type="transmembrane region" description="Helical" evidence="5">
    <location>
        <begin position="134"/>
        <end position="157"/>
    </location>
</feature>
<comment type="caution">
    <text evidence="7">The sequence shown here is derived from an EMBL/GenBank/DDBJ whole genome shotgun (WGS) entry which is preliminary data.</text>
</comment>
<dbReference type="Proteomes" id="UP000646659">
    <property type="component" value="Unassembled WGS sequence"/>
</dbReference>
<comment type="subcellular location">
    <subcellularLocation>
        <location evidence="1">Membrane</location>
        <topology evidence="1">Multi-pass membrane protein</topology>
    </subcellularLocation>
</comment>
<feature type="transmembrane region" description="Helical" evidence="5">
    <location>
        <begin position="77"/>
        <end position="95"/>
    </location>
</feature>
<feature type="transmembrane region" description="Helical" evidence="5">
    <location>
        <begin position="330"/>
        <end position="349"/>
    </location>
</feature>
<evidence type="ECO:0000256" key="5">
    <source>
        <dbReference type="SAM" id="Phobius"/>
    </source>
</evidence>
<feature type="transmembrane region" description="Helical" evidence="5">
    <location>
        <begin position="163"/>
        <end position="187"/>
    </location>
</feature>
<feature type="transmembrane region" description="Helical" evidence="5">
    <location>
        <begin position="426"/>
        <end position="445"/>
    </location>
</feature>
<dbReference type="OrthoDB" id="117970at2157"/>
<dbReference type="PANTHER" id="PTHR23501:SF190">
    <property type="entry name" value="MAJOR FACILITATOR SUPERFAMILY MFS_1"/>
    <property type="match status" value="1"/>
</dbReference>
<dbReference type="Gene3D" id="1.20.1720.10">
    <property type="entry name" value="Multidrug resistance protein D"/>
    <property type="match status" value="1"/>
</dbReference>
<feature type="transmembrane region" description="Helical" evidence="5">
    <location>
        <begin position="101"/>
        <end position="122"/>
    </location>
</feature>
<evidence type="ECO:0000256" key="4">
    <source>
        <dbReference type="ARBA" id="ARBA00023136"/>
    </source>
</evidence>
<dbReference type="Gene3D" id="1.20.1250.20">
    <property type="entry name" value="MFS general substrate transporter like domains"/>
    <property type="match status" value="1"/>
</dbReference>
<dbReference type="PANTHER" id="PTHR23501">
    <property type="entry name" value="MAJOR FACILITATOR SUPERFAMILY"/>
    <property type="match status" value="1"/>
</dbReference>
<feature type="transmembrane region" description="Helical" evidence="5">
    <location>
        <begin position="355"/>
        <end position="372"/>
    </location>
</feature>
<keyword evidence="2 5" id="KW-0812">Transmembrane</keyword>
<evidence type="ECO:0000313" key="7">
    <source>
        <dbReference type="EMBL" id="MBE2899310.1"/>
    </source>
</evidence>
<feature type="transmembrane region" description="Helical" evidence="5">
    <location>
        <begin position="393"/>
        <end position="414"/>
    </location>
</feature>
<organism evidence="7 8">
    <name type="scientific">Methanothermobacter thermautotrophicus</name>
    <name type="common">Methanobacterium thermoformicicum</name>
    <dbReference type="NCBI Taxonomy" id="145262"/>
    <lineage>
        <taxon>Archaea</taxon>
        <taxon>Methanobacteriati</taxon>
        <taxon>Methanobacteriota</taxon>
        <taxon>Methanomada group</taxon>
        <taxon>Methanobacteria</taxon>
        <taxon>Methanobacteriales</taxon>
        <taxon>Methanobacteriaceae</taxon>
        <taxon>Methanothermobacter</taxon>
    </lineage>
</organism>
<dbReference type="AlphaFoldDB" id="A0A842YL38"/>
<feature type="transmembrane region" description="Helical" evidence="5">
    <location>
        <begin position="304"/>
        <end position="323"/>
    </location>
</feature>
<keyword evidence="4 5" id="KW-0472">Membrane</keyword>
<dbReference type="EMBL" id="QKOF01000001">
    <property type="protein sequence ID" value="MBE2899310.1"/>
    <property type="molecule type" value="Genomic_DNA"/>
</dbReference>
<proteinExistence type="predicted"/>
<dbReference type="GO" id="GO:0022857">
    <property type="term" value="F:transmembrane transporter activity"/>
    <property type="evidence" value="ECO:0007669"/>
    <property type="project" value="InterPro"/>
</dbReference>
<dbReference type="PRINTS" id="PR01035">
    <property type="entry name" value="TCRTETA"/>
</dbReference>
<dbReference type="CDD" id="cd17321">
    <property type="entry name" value="MFS_MMR_MDR_like"/>
    <property type="match status" value="1"/>
</dbReference>
<feature type="transmembrane region" description="Helical" evidence="5">
    <location>
        <begin position="12"/>
        <end position="33"/>
    </location>
</feature>
<feature type="domain" description="Major facilitator superfamily (MFS) profile" evidence="6">
    <location>
        <begin position="10"/>
        <end position="450"/>
    </location>
</feature>
<gene>
    <name evidence="7" type="ORF">DNK57_00470</name>
</gene>
<dbReference type="InterPro" id="IPR011701">
    <property type="entry name" value="MFS"/>
</dbReference>
<feature type="transmembrane region" description="Helical" evidence="5">
    <location>
        <begin position="266"/>
        <end position="292"/>
    </location>
</feature>
<evidence type="ECO:0000259" key="6">
    <source>
        <dbReference type="PROSITE" id="PS50850"/>
    </source>
</evidence>
<dbReference type="SUPFAM" id="SSF103473">
    <property type="entry name" value="MFS general substrate transporter"/>
    <property type="match status" value="1"/>
</dbReference>
<reference evidence="7" key="1">
    <citation type="submission" date="2018-06" db="EMBL/GenBank/DDBJ databases">
        <title>Draft genome sequence of Methanothermobacter thermautotrophicus Strain WHS, a thermophilic, hydrogenotrophic methanogen isolated from Washburn Hot Springs in Yellowstone National Park, USA.</title>
        <authorList>
            <person name="Mckay L.J."/>
            <person name="Klingelsmith K."/>
            <person name="Inskeep W.P."/>
            <person name="Fields M.W."/>
        </authorList>
    </citation>
    <scope>NUCLEOTIDE SEQUENCE</scope>
    <source>
        <strain evidence="7">WHS</strain>
    </source>
</reference>
<name>A0A842YL38_METTF</name>
<protein>
    <submittedName>
        <fullName evidence="7">MFS transporter</fullName>
    </submittedName>
</protein>
<dbReference type="InterPro" id="IPR001958">
    <property type="entry name" value="Tet-R_TetA/multi-R_MdtG-like"/>
</dbReference>
<dbReference type="PROSITE" id="PS50850">
    <property type="entry name" value="MFS"/>
    <property type="match status" value="1"/>
</dbReference>
<evidence type="ECO:0000256" key="3">
    <source>
        <dbReference type="ARBA" id="ARBA00022989"/>
    </source>
</evidence>
<feature type="transmembrane region" description="Helical" evidence="5">
    <location>
        <begin position="194"/>
        <end position="213"/>
    </location>
</feature>
<accession>A0A842YL38</accession>
<evidence type="ECO:0000313" key="8">
    <source>
        <dbReference type="Proteomes" id="UP000646659"/>
    </source>
</evidence>
<dbReference type="InterPro" id="IPR036259">
    <property type="entry name" value="MFS_trans_sf"/>
</dbReference>
<evidence type="ECO:0000256" key="2">
    <source>
        <dbReference type="ARBA" id="ARBA00022692"/>
    </source>
</evidence>
<dbReference type="InterPro" id="IPR020846">
    <property type="entry name" value="MFS_dom"/>
</dbReference>
<dbReference type="GO" id="GO:0005886">
    <property type="term" value="C:plasma membrane"/>
    <property type="evidence" value="ECO:0007669"/>
    <property type="project" value="TreeGrafter"/>
</dbReference>
<feature type="transmembrane region" description="Helical" evidence="5">
    <location>
        <begin position="45"/>
        <end position="65"/>
    </location>
</feature>
<feature type="transmembrane region" description="Helical" evidence="5">
    <location>
        <begin position="225"/>
        <end position="245"/>
    </location>
</feature>
<keyword evidence="3 5" id="KW-1133">Transmembrane helix</keyword>
<dbReference type="RefSeq" id="WP_192961107.1">
    <property type="nucleotide sequence ID" value="NZ_QKOF01000001.1"/>
</dbReference>
<sequence>MIETGHRNRILILLFIGVFMGALDIGIIGPALPAIEDYFRVDPRLASWTFISYILFFMLGTPLMAKLSDRYGRRDIYILDILLFAAGSVITAMSPSYPLLILGRSIQGFGAGGIFPVASAFIGDTFPPESRGKALGIIGSVFGFSSIAGPILAGFILPYGWQWLFLINIPIAAIIVVTGFLILPVTVKGDDGKFDAMGTILLAITVASLAVGINQINTTDIAGSLMRPIVLFPLIIAAALTPLLWRVERAADDPVVEVDLLGSREVRIATAISAGNGLSQSAIVFIPSYALIALSLSESMASFSLLPFVTTMALSAPLVGVLLDRVGSRTVMVSGSIILMAGCIIMALLSSTAPLFILAEILMALGLITVIGSPLRYIMLSETPPEKRASGQALINIVSSAGQLVGGALIGGIIGSMGGGIMGYRFSFLFLVAVAVSIFLLSTNLKGRSEQLETMKKNL</sequence>